<organism evidence="7 8">
    <name type="scientific">Olivibacter oleidegradans</name>
    <dbReference type="NCBI Taxonomy" id="760123"/>
    <lineage>
        <taxon>Bacteria</taxon>
        <taxon>Pseudomonadati</taxon>
        <taxon>Bacteroidota</taxon>
        <taxon>Sphingobacteriia</taxon>
        <taxon>Sphingobacteriales</taxon>
        <taxon>Sphingobacteriaceae</taxon>
        <taxon>Olivibacter</taxon>
    </lineage>
</organism>
<dbReference type="Gene3D" id="1.10.1740.10">
    <property type="match status" value="1"/>
</dbReference>
<comment type="caution">
    <text evidence="7">The sequence shown here is derived from an EMBL/GenBank/DDBJ whole genome shotgun (WGS) entry which is preliminary data.</text>
</comment>
<dbReference type="EMBL" id="JBHLWO010000001">
    <property type="protein sequence ID" value="MFC0318049.1"/>
    <property type="molecule type" value="Genomic_DNA"/>
</dbReference>
<keyword evidence="2" id="KW-0805">Transcription regulation</keyword>
<dbReference type="InterPro" id="IPR007627">
    <property type="entry name" value="RNA_pol_sigma70_r2"/>
</dbReference>
<dbReference type="InterPro" id="IPR013325">
    <property type="entry name" value="RNA_pol_sigma_r2"/>
</dbReference>
<dbReference type="CDD" id="cd06171">
    <property type="entry name" value="Sigma70_r4"/>
    <property type="match status" value="1"/>
</dbReference>
<accession>A0ABV6HGP6</accession>
<protein>
    <submittedName>
        <fullName evidence="7">RNA polymerase sigma factor</fullName>
    </submittedName>
</protein>
<dbReference type="Gene3D" id="1.10.10.10">
    <property type="entry name" value="Winged helix-like DNA-binding domain superfamily/Winged helix DNA-binding domain"/>
    <property type="match status" value="1"/>
</dbReference>
<proteinExistence type="inferred from homology"/>
<name>A0ABV6HGP6_9SPHI</name>
<evidence type="ECO:0000256" key="3">
    <source>
        <dbReference type="ARBA" id="ARBA00023082"/>
    </source>
</evidence>
<dbReference type="InterPro" id="IPR013324">
    <property type="entry name" value="RNA_pol_sigma_r3/r4-like"/>
</dbReference>
<reference evidence="7 8" key="1">
    <citation type="submission" date="2024-09" db="EMBL/GenBank/DDBJ databases">
        <authorList>
            <person name="Sun Q."/>
            <person name="Mori K."/>
        </authorList>
    </citation>
    <scope>NUCLEOTIDE SEQUENCE [LARGE SCALE GENOMIC DNA]</scope>
    <source>
        <strain evidence="7 8">CCM 7765</strain>
    </source>
</reference>
<evidence type="ECO:0000256" key="2">
    <source>
        <dbReference type="ARBA" id="ARBA00023015"/>
    </source>
</evidence>
<evidence type="ECO:0000256" key="4">
    <source>
        <dbReference type="ARBA" id="ARBA00023163"/>
    </source>
</evidence>
<dbReference type="Proteomes" id="UP001589774">
    <property type="component" value="Unassembled WGS sequence"/>
</dbReference>
<dbReference type="NCBIfam" id="TIGR02937">
    <property type="entry name" value="sigma70-ECF"/>
    <property type="match status" value="1"/>
</dbReference>
<dbReference type="InterPro" id="IPR013249">
    <property type="entry name" value="RNA_pol_sigma70_r4_t2"/>
</dbReference>
<sequence length="197" mass="23321">MPVPPIIDPLTIRKLRDGNEQAFQLIYQQCHQSVFRFAYAFLKDIELSKEVTQETFLNLWIHRNDLSDELPLYPYIFAKARNLTIDAFRRSTVVVRMQEEATKFSIHLSTETEDTILLNDLRQITQQALDRLPKQQKLVFELSRTEGLSYEEIASELRISKNTVKYHLVCALKNLRLYLAQHDIFYSVLIVYLLWRK</sequence>
<dbReference type="PANTHER" id="PTHR43133">
    <property type="entry name" value="RNA POLYMERASE ECF-TYPE SIGMA FACTO"/>
    <property type="match status" value="1"/>
</dbReference>
<feature type="domain" description="RNA polymerase sigma factor 70 region 4 type 2" evidence="6">
    <location>
        <begin position="123"/>
        <end position="175"/>
    </location>
</feature>
<dbReference type="Pfam" id="PF08281">
    <property type="entry name" value="Sigma70_r4_2"/>
    <property type="match status" value="1"/>
</dbReference>
<evidence type="ECO:0000313" key="7">
    <source>
        <dbReference type="EMBL" id="MFC0318049.1"/>
    </source>
</evidence>
<gene>
    <name evidence="7" type="ORF">ACFFI0_07000</name>
</gene>
<dbReference type="Pfam" id="PF04542">
    <property type="entry name" value="Sigma70_r2"/>
    <property type="match status" value="1"/>
</dbReference>
<comment type="similarity">
    <text evidence="1">Belongs to the sigma-70 factor family. ECF subfamily.</text>
</comment>
<dbReference type="PANTHER" id="PTHR43133:SF46">
    <property type="entry name" value="RNA POLYMERASE SIGMA-70 FACTOR ECF SUBFAMILY"/>
    <property type="match status" value="1"/>
</dbReference>
<dbReference type="RefSeq" id="WP_130856145.1">
    <property type="nucleotide sequence ID" value="NZ_JBHLWO010000001.1"/>
</dbReference>
<dbReference type="InterPro" id="IPR014284">
    <property type="entry name" value="RNA_pol_sigma-70_dom"/>
</dbReference>
<evidence type="ECO:0000259" key="5">
    <source>
        <dbReference type="Pfam" id="PF04542"/>
    </source>
</evidence>
<evidence type="ECO:0000256" key="1">
    <source>
        <dbReference type="ARBA" id="ARBA00010641"/>
    </source>
</evidence>
<feature type="domain" description="RNA polymerase sigma-70 region 2" evidence="5">
    <location>
        <begin position="26"/>
        <end position="91"/>
    </location>
</feature>
<evidence type="ECO:0000259" key="6">
    <source>
        <dbReference type="Pfam" id="PF08281"/>
    </source>
</evidence>
<evidence type="ECO:0000313" key="8">
    <source>
        <dbReference type="Proteomes" id="UP001589774"/>
    </source>
</evidence>
<dbReference type="InterPro" id="IPR014327">
    <property type="entry name" value="RNA_pol_sigma70_bacteroid"/>
</dbReference>
<keyword evidence="3" id="KW-0731">Sigma factor</keyword>
<keyword evidence="8" id="KW-1185">Reference proteome</keyword>
<keyword evidence="4" id="KW-0804">Transcription</keyword>
<dbReference type="SUPFAM" id="SSF88659">
    <property type="entry name" value="Sigma3 and sigma4 domains of RNA polymerase sigma factors"/>
    <property type="match status" value="1"/>
</dbReference>
<dbReference type="InterPro" id="IPR036388">
    <property type="entry name" value="WH-like_DNA-bd_sf"/>
</dbReference>
<dbReference type="NCBIfam" id="TIGR02985">
    <property type="entry name" value="Sig70_bacteroi1"/>
    <property type="match status" value="1"/>
</dbReference>
<dbReference type="InterPro" id="IPR039425">
    <property type="entry name" value="RNA_pol_sigma-70-like"/>
</dbReference>
<dbReference type="SUPFAM" id="SSF88946">
    <property type="entry name" value="Sigma2 domain of RNA polymerase sigma factors"/>
    <property type="match status" value="1"/>
</dbReference>